<dbReference type="AlphaFoldDB" id="A0A6A5WA63"/>
<dbReference type="CDD" id="cd02908">
    <property type="entry name" value="Macro_OAADPr_deacetylase"/>
    <property type="match status" value="1"/>
</dbReference>
<dbReference type="Gene3D" id="3.40.220.10">
    <property type="entry name" value="Leucine Aminopeptidase, subunit E, domain 1"/>
    <property type="match status" value="1"/>
</dbReference>
<dbReference type="InterPro" id="IPR043472">
    <property type="entry name" value="Macro_dom-like"/>
</dbReference>
<evidence type="ECO:0000259" key="2">
    <source>
        <dbReference type="PROSITE" id="PS51154"/>
    </source>
</evidence>
<feature type="domain" description="Macro" evidence="2">
    <location>
        <begin position="29"/>
        <end position="212"/>
    </location>
</feature>
<dbReference type="PANTHER" id="PTHR11106">
    <property type="entry name" value="GANGLIOSIDE INDUCED DIFFERENTIATION ASSOCIATED PROTEIN 2-RELATED"/>
    <property type="match status" value="1"/>
</dbReference>
<dbReference type="InterPro" id="IPR002589">
    <property type="entry name" value="Macro_dom"/>
</dbReference>
<name>A0A6A5WA63_9PLEO</name>
<evidence type="ECO:0000313" key="4">
    <source>
        <dbReference type="Proteomes" id="UP000799779"/>
    </source>
</evidence>
<dbReference type="OrthoDB" id="6077599at2759"/>
<dbReference type="PANTHER" id="PTHR11106:SF27">
    <property type="entry name" value="MACRO DOMAIN-CONTAINING PROTEIN"/>
    <property type="match status" value="1"/>
</dbReference>
<proteinExistence type="predicted"/>
<dbReference type="SUPFAM" id="SSF52949">
    <property type="entry name" value="Macro domain-like"/>
    <property type="match status" value="1"/>
</dbReference>
<evidence type="ECO:0000256" key="1">
    <source>
        <dbReference type="SAM" id="MobiDB-lite"/>
    </source>
</evidence>
<protein>
    <submittedName>
        <fullName evidence="3">Macro domain-like protein</fullName>
    </submittedName>
</protein>
<reference evidence="3" key="1">
    <citation type="journal article" date="2020" name="Stud. Mycol.">
        <title>101 Dothideomycetes genomes: a test case for predicting lifestyles and emergence of pathogens.</title>
        <authorList>
            <person name="Haridas S."/>
            <person name="Albert R."/>
            <person name="Binder M."/>
            <person name="Bloem J."/>
            <person name="Labutti K."/>
            <person name="Salamov A."/>
            <person name="Andreopoulos B."/>
            <person name="Baker S."/>
            <person name="Barry K."/>
            <person name="Bills G."/>
            <person name="Bluhm B."/>
            <person name="Cannon C."/>
            <person name="Castanera R."/>
            <person name="Culley D."/>
            <person name="Daum C."/>
            <person name="Ezra D."/>
            <person name="Gonzalez J."/>
            <person name="Henrissat B."/>
            <person name="Kuo A."/>
            <person name="Liang C."/>
            <person name="Lipzen A."/>
            <person name="Lutzoni F."/>
            <person name="Magnuson J."/>
            <person name="Mondo S."/>
            <person name="Nolan M."/>
            <person name="Ohm R."/>
            <person name="Pangilinan J."/>
            <person name="Park H.-J."/>
            <person name="Ramirez L."/>
            <person name="Alfaro M."/>
            <person name="Sun H."/>
            <person name="Tritt A."/>
            <person name="Yoshinaga Y."/>
            <person name="Zwiers L.-H."/>
            <person name="Turgeon B."/>
            <person name="Goodwin S."/>
            <person name="Spatafora J."/>
            <person name="Crous P."/>
            <person name="Grigoriev I."/>
        </authorList>
    </citation>
    <scope>NUCLEOTIDE SEQUENCE</scope>
    <source>
        <strain evidence="3">CBS 123094</strain>
    </source>
</reference>
<dbReference type="Pfam" id="PF01661">
    <property type="entry name" value="Macro"/>
    <property type="match status" value="1"/>
</dbReference>
<sequence>MANTLPVSEIPTLTLLYELGRIEPDEDLEPRYAASAACNDKISVIRQDITTLEVDAIVNAANNSLLGGGGVDGAIHRAAGPGLLDECETLDGCETGSAKITDGYELPAKKVIHAVGPIYWRMKAEGVHRELLGGCYRTSLELAVENGLKSIAFSALSTGVYGYPSGEASEVALETVRTFLEEGKGDQLERVIFCNFMLKDEDAYFENIPKFFPPVVAESEATEDKVEGATEAEAQDTNESEPLSQLPDAPAEEAQLSDEPTLEKQKTDLEEDFVMVEVPEAVEMPEDVEVPEAKVAPETKEAENQGQAEDKQTKQAVS</sequence>
<evidence type="ECO:0000313" key="3">
    <source>
        <dbReference type="EMBL" id="KAF1997784.1"/>
    </source>
</evidence>
<dbReference type="EMBL" id="ML977609">
    <property type="protein sequence ID" value="KAF1997784.1"/>
    <property type="molecule type" value="Genomic_DNA"/>
</dbReference>
<gene>
    <name evidence="3" type="ORF">P154DRAFT_470392</name>
</gene>
<dbReference type="Proteomes" id="UP000799779">
    <property type="component" value="Unassembled WGS sequence"/>
</dbReference>
<keyword evidence="4" id="KW-1185">Reference proteome</keyword>
<feature type="compositionally biased region" description="Basic and acidic residues" evidence="1">
    <location>
        <begin position="291"/>
        <end position="318"/>
    </location>
</feature>
<organism evidence="3 4">
    <name type="scientific">Amniculicola lignicola CBS 123094</name>
    <dbReference type="NCBI Taxonomy" id="1392246"/>
    <lineage>
        <taxon>Eukaryota</taxon>
        <taxon>Fungi</taxon>
        <taxon>Dikarya</taxon>
        <taxon>Ascomycota</taxon>
        <taxon>Pezizomycotina</taxon>
        <taxon>Dothideomycetes</taxon>
        <taxon>Pleosporomycetidae</taxon>
        <taxon>Pleosporales</taxon>
        <taxon>Amniculicolaceae</taxon>
        <taxon>Amniculicola</taxon>
    </lineage>
</organism>
<dbReference type="SMART" id="SM00506">
    <property type="entry name" value="A1pp"/>
    <property type="match status" value="1"/>
</dbReference>
<dbReference type="PROSITE" id="PS51154">
    <property type="entry name" value="MACRO"/>
    <property type="match status" value="1"/>
</dbReference>
<accession>A0A6A5WA63</accession>
<dbReference type="NCBIfam" id="NF001664">
    <property type="entry name" value="PRK00431.1-6"/>
    <property type="match status" value="1"/>
</dbReference>
<feature type="region of interest" description="Disordered" evidence="1">
    <location>
        <begin position="219"/>
        <end position="318"/>
    </location>
</feature>